<feature type="domain" description="Type II secretion system protein GspF" evidence="7">
    <location>
        <begin position="16"/>
        <end position="141"/>
    </location>
</feature>
<evidence type="ECO:0000256" key="4">
    <source>
        <dbReference type="ARBA" id="ARBA00022989"/>
    </source>
</evidence>
<accession>A0A645G961</accession>
<evidence type="ECO:0000256" key="1">
    <source>
        <dbReference type="ARBA" id="ARBA00004651"/>
    </source>
</evidence>
<dbReference type="Pfam" id="PF00482">
    <property type="entry name" value="T2SSF"/>
    <property type="match status" value="1"/>
</dbReference>
<proteinExistence type="predicted"/>
<keyword evidence="4 6" id="KW-1133">Transmembrane helix</keyword>
<evidence type="ECO:0000256" key="2">
    <source>
        <dbReference type="ARBA" id="ARBA00022475"/>
    </source>
</evidence>
<keyword evidence="5 6" id="KW-0472">Membrane</keyword>
<comment type="subcellular location">
    <subcellularLocation>
        <location evidence="1">Cell membrane</location>
        <topology evidence="1">Multi-pass membrane protein</topology>
    </subcellularLocation>
</comment>
<keyword evidence="3 6" id="KW-0812">Transmembrane</keyword>
<evidence type="ECO:0000256" key="3">
    <source>
        <dbReference type="ARBA" id="ARBA00022692"/>
    </source>
</evidence>
<feature type="transmembrane region" description="Helical" evidence="6">
    <location>
        <begin position="124"/>
        <end position="149"/>
    </location>
</feature>
<reference evidence="8" key="1">
    <citation type="submission" date="2019-08" db="EMBL/GenBank/DDBJ databases">
        <authorList>
            <person name="Kucharzyk K."/>
            <person name="Murdoch R.W."/>
            <person name="Higgins S."/>
            <person name="Loffler F."/>
        </authorList>
    </citation>
    <scope>NUCLEOTIDE SEQUENCE</scope>
</reference>
<evidence type="ECO:0000256" key="6">
    <source>
        <dbReference type="SAM" id="Phobius"/>
    </source>
</evidence>
<evidence type="ECO:0000313" key="8">
    <source>
        <dbReference type="EMBL" id="MPN20453.1"/>
    </source>
</evidence>
<dbReference type="InterPro" id="IPR018076">
    <property type="entry name" value="T2SS_GspF_dom"/>
</dbReference>
<dbReference type="EMBL" id="VSSQ01068218">
    <property type="protein sequence ID" value="MPN20453.1"/>
    <property type="molecule type" value="Genomic_DNA"/>
</dbReference>
<evidence type="ECO:0000259" key="7">
    <source>
        <dbReference type="Pfam" id="PF00482"/>
    </source>
</evidence>
<sequence>MRGHQQKIRDQLPDALDLLSVCIEAGLSFDIALVKVAEKLKGPFIDELLMVHREIQMGRTRREALNNLGESTDIPELKTFISAIIQAEQLGIPIINVMRIQSAQLRVTRKQLAQEKALKAPVKITIPMVVFIFPVTFIIILGPTILSVINQFRG</sequence>
<gene>
    <name evidence="8" type="ORF">SDC9_167832</name>
</gene>
<name>A0A645G961_9ZZZZ</name>
<dbReference type="GO" id="GO:0005886">
    <property type="term" value="C:plasma membrane"/>
    <property type="evidence" value="ECO:0007669"/>
    <property type="project" value="UniProtKB-SubCell"/>
</dbReference>
<protein>
    <recommendedName>
        <fullName evidence="7">Type II secretion system protein GspF domain-containing protein</fullName>
    </recommendedName>
</protein>
<organism evidence="8">
    <name type="scientific">bioreactor metagenome</name>
    <dbReference type="NCBI Taxonomy" id="1076179"/>
    <lineage>
        <taxon>unclassified sequences</taxon>
        <taxon>metagenomes</taxon>
        <taxon>ecological metagenomes</taxon>
    </lineage>
</organism>
<comment type="caution">
    <text evidence="8">The sequence shown here is derived from an EMBL/GenBank/DDBJ whole genome shotgun (WGS) entry which is preliminary data.</text>
</comment>
<keyword evidence="2" id="KW-1003">Cell membrane</keyword>
<dbReference type="PANTHER" id="PTHR35007">
    <property type="entry name" value="INTEGRAL MEMBRANE PROTEIN-RELATED"/>
    <property type="match status" value="1"/>
</dbReference>
<dbReference type="PANTHER" id="PTHR35007:SF2">
    <property type="entry name" value="PILUS ASSEMBLE PROTEIN"/>
    <property type="match status" value="1"/>
</dbReference>
<dbReference type="AlphaFoldDB" id="A0A645G961"/>
<evidence type="ECO:0000256" key="5">
    <source>
        <dbReference type="ARBA" id="ARBA00023136"/>
    </source>
</evidence>